<accession>A0AAU1ZU78</accession>
<keyword evidence="9" id="KW-0067">ATP-binding</keyword>
<evidence type="ECO:0000256" key="9">
    <source>
        <dbReference type="ARBA" id="ARBA00022840"/>
    </source>
</evidence>
<keyword evidence="11 13" id="KW-1133">Transmembrane helix</keyword>
<feature type="domain" description="ABC transporter" evidence="15">
    <location>
        <begin position="308"/>
        <end position="559"/>
    </location>
</feature>
<evidence type="ECO:0000256" key="8">
    <source>
        <dbReference type="ARBA" id="ARBA00022741"/>
    </source>
</evidence>
<keyword evidence="8" id="KW-0547">Nucleotide-binding</keyword>
<keyword evidence="7 13" id="KW-0812">Transmembrane</keyword>
<dbReference type="InterPro" id="IPR027417">
    <property type="entry name" value="P-loop_NTPase"/>
</dbReference>
<evidence type="ECO:0000256" key="7">
    <source>
        <dbReference type="ARBA" id="ARBA00022692"/>
    </source>
</evidence>
<feature type="transmembrane region" description="Helical" evidence="13">
    <location>
        <begin position="21"/>
        <end position="40"/>
    </location>
</feature>
<comment type="similarity">
    <text evidence="13">Belongs to the binding-protein-dependent transport system permease family.</text>
</comment>
<dbReference type="PROSITE" id="PS50893">
    <property type="entry name" value="ABC_TRANSPORTER_2"/>
    <property type="match status" value="1"/>
</dbReference>
<dbReference type="InterPro" id="IPR003439">
    <property type="entry name" value="ABC_transporter-like_ATP-bd"/>
</dbReference>
<dbReference type="GO" id="GO:0005886">
    <property type="term" value="C:plasma membrane"/>
    <property type="evidence" value="ECO:0007669"/>
    <property type="project" value="UniProtKB-SubCell"/>
</dbReference>
<evidence type="ECO:0000256" key="4">
    <source>
        <dbReference type="ARBA" id="ARBA00022448"/>
    </source>
</evidence>
<keyword evidence="5" id="KW-1003">Cell membrane</keyword>
<sequence>MTPSLTALRRALARPAVWASLIWLIGISVACALASVLAPIDPLEQDLSNTFSGPGALHWLGSDELGRDIFSRLLHGGGGLLLTALIPVGVSLVIAVPGGLLAGYLSGRVDAAATFVVDILFALPGLVVVLAIAAVTDNNLIVMAIAFGVLTSGALFRVVRTSTAAARDLSYVDAALVSRLSRPRILARHILPNVTGPLIVQTVLQYSGTFLFLTSLSFLGLGFSPETPSWGQMTLNAAQNIDQHPWLMVPVGVALTATVLALNLVGHALLDALSGHRRPSQLPDPRRPVPDVPADGAAAPAPASDAVLTVDRLHVCYPGQGGSDRAVVRDVGFQLRRGEVFGLVGESGSGKTTTALSILGLVPPPGRVTSGRVLLHGEDLLRLNEARLRKVRGSRIGLVAQEPMAALDPSFTVGSQLDEIICLHRRVRRREARRIALSLLTRVGLPDPAAVARRYPHQLSGGIAQRVAIALALSGEPDVLVADEPTAALDVTVQAEIIDLLLYLREESSLTLLLVTHDLGVVADICDRVAVMSDGRLIEEGTTEAVLLSPAQEYTRTLVAATPRLPVDAGEERSWG</sequence>
<dbReference type="AlphaFoldDB" id="A0AAU1ZU78"/>
<dbReference type="SUPFAM" id="SSF161098">
    <property type="entry name" value="MetI-like"/>
    <property type="match status" value="1"/>
</dbReference>
<dbReference type="GO" id="GO:0055085">
    <property type="term" value="P:transmembrane transport"/>
    <property type="evidence" value="ECO:0007669"/>
    <property type="project" value="InterPro"/>
</dbReference>
<dbReference type="InterPro" id="IPR035906">
    <property type="entry name" value="MetI-like_sf"/>
</dbReference>
<evidence type="ECO:0000256" key="5">
    <source>
        <dbReference type="ARBA" id="ARBA00022475"/>
    </source>
</evidence>
<dbReference type="GO" id="GO:0005524">
    <property type="term" value="F:ATP binding"/>
    <property type="evidence" value="ECO:0007669"/>
    <property type="project" value="UniProtKB-KW"/>
</dbReference>
<dbReference type="PANTHER" id="PTHR43297:SF14">
    <property type="entry name" value="ATPASE AAA-TYPE CORE DOMAIN-CONTAINING PROTEIN"/>
    <property type="match status" value="1"/>
</dbReference>
<dbReference type="Pfam" id="PF00005">
    <property type="entry name" value="ABC_tran"/>
    <property type="match status" value="1"/>
</dbReference>
<dbReference type="InterPro" id="IPR003593">
    <property type="entry name" value="AAA+_ATPase"/>
</dbReference>
<dbReference type="PANTHER" id="PTHR43297">
    <property type="entry name" value="OLIGOPEPTIDE TRANSPORT ATP-BINDING PROTEIN APPD"/>
    <property type="match status" value="1"/>
</dbReference>
<keyword evidence="6" id="KW-0997">Cell inner membrane</keyword>
<evidence type="ECO:0000256" key="3">
    <source>
        <dbReference type="ARBA" id="ARBA00005417"/>
    </source>
</evidence>
<dbReference type="CDD" id="cd06261">
    <property type="entry name" value="TM_PBP2"/>
    <property type="match status" value="1"/>
</dbReference>
<evidence type="ECO:0000256" key="6">
    <source>
        <dbReference type="ARBA" id="ARBA00022519"/>
    </source>
</evidence>
<comment type="subcellular location">
    <subcellularLocation>
        <location evidence="13">Cell membrane</location>
        <topology evidence="13">Multi-pass membrane protein</topology>
    </subcellularLocation>
    <subcellularLocation>
        <location evidence="2">Cell membrane</location>
        <topology evidence="2">Peripheral membrane protein</topology>
    </subcellularLocation>
    <subcellularLocation>
        <location evidence="1">Membrane</location>
        <topology evidence="1">Multi-pass membrane protein</topology>
    </subcellularLocation>
</comment>
<dbReference type="Pfam" id="PF00528">
    <property type="entry name" value="BPD_transp_1"/>
    <property type="match status" value="1"/>
</dbReference>
<dbReference type="Gene3D" id="3.40.50.300">
    <property type="entry name" value="P-loop containing nucleotide triphosphate hydrolases"/>
    <property type="match status" value="1"/>
</dbReference>
<evidence type="ECO:0000256" key="13">
    <source>
        <dbReference type="RuleBase" id="RU363032"/>
    </source>
</evidence>
<evidence type="ECO:0000256" key="1">
    <source>
        <dbReference type="ARBA" id="ARBA00004141"/>
    </source>
</evidence>
<reference evidence="17" key="1">
    <citation type="submission" date="2022-10" db="EMBL/GenBank/DDBJ databases">
        <title>The complete genomes of actinobacterial strains from the NBC collection.</title>
        <authorList>
            <person name="Joergensen T.S."/>
            <person name="Alvarez Arevalo M."/>
            <person name="Sterndorff E.B."/>
            <person name="Faurdal D."/>
            <person name="Vuksanovic O."/>
            <person name="Mourched A.-S."/>
            <person name="Charusanti P."/>
            <person name="Shaw S."/>
            <person name="Blin K."/>
            <person name="Weber T."/>
        </authorList>
    </citation>
    <scope>NUCLEOTIDE SEQUENCE</scope>
    <source>
        <strain evidence="17">NBC_00093</strain>
    </source>
</reference>
<feature type="transmembrane region" description="Helical" evidence="13">
    <location>
        <begin position="140"/>
        <end position="159"/>
    </location>
</feature>
<feature type="domain" description="ABC transmembrane type-1" evidence="16">
    <location>
        <begin position="81"/>
        <end position="266"/>
    </location>
</feature>
<dbReference type="EMBL" id="CP108222">
    <property type="protein sequence ID" value="WTT15006.1"/>
    <property type="molecule type" value="Genomic_DNA"/>
</dbReference>
<name>A0AAU1ZU78_9ACTN</name>
<evidence type="ECO:0000256" key="2">
    <source>
        <dbReference type="ARBA" id="ARBA00004202"/>
    </source>
</evidence>
<evidence type="ECO:0000259" key="16">
    <source>
        <dbReference type="PROSITE" id="PS50928"/>
    </source>
</evidence>
<evidence type="ECO:0000256" key="12">
    <source>
        <dbReference type="ARBA" id="ARBA00023136"/>
    </source>
</evidence>
<dbReference type="FunFam" id="3.40.50.300:FF:000016">
    <property type="entry name" value="Oligopeptide ABC transporter ATP-binding component"/>
    <property type="match status" value="1"/>
</dbReference>
<keyword evidence="12 13" id="KW-0472">Membrane</keyword>
<dbReference type="Gene3D" id="1.10.3720.10">
    <property type="entry name" value="MetI-like"/>
    <property type="match status" value="1"/>
</dbReference>
<feature type="transmembrane region" description="Helical" evidence="13">
    <location>
        <begin position="80"/>
        <end position="105"/>
    </location>
</feature>
<dbReference type="SUPFAM" id="SSF52540">
    <property type="entry name" value="P-loop containing nucleoside triphosphate hydrolases"/>
    <property type="match status" value="1"/>
</dbReference>
<evidence type="ECO:0000256" key="11">
    <source>
        <dbReference type="ARBA" id="ARBA00022989"/>
    </source>
</evidence>
<dbReference type="CDD" id="cd03257">
    <property type="entry name" value="ABC_NikE_OppD_transporters"/>
    <property type="match status" value="1"/>
</dbReference>
<organism evidence="17">
    <name type="scientific">Streptomyces sp. NBC_00093</name>
    <dbReference type="NCBI Taxonomy" id="2975649"/>
    <lineage>
        <taxon>Bacteria</taxon>
        <taxon>Bacillati</taxon>
        <taxon>Actinomycetota</taxon>
        <taxon>Actinomycetes</taxon>
        <taxon>Kitasatosporales</taxon>
        <taxon>Streptomycetaceae</taxon>
        <taxon>Streptomyces</taxon>
    </lineage>
</organism>
<feature type="transmembrane region" description="Helical" evidence="13">
    <location>
        <begin position="244"/>
        <end position="270"/>
    </location>
</feature>
<evidence type="ECO:0000256" key="10">
    <source>
        <dbReference type="ARBA" id="ARBA00022967"/>
    </source>
</evidence>
<dbReference type="GO" id="GO:0016887">
    <property type="term" value="F:ATP hydrolysis activity"/>
    <property type="evidence" value="ECO:0007669"/>
    <property type="project" value="InterPro"/>
</dbReference>
<evidence type="ECO:0000256" key="14">
    <source>
        <dbReference type="SAM" id="MobiDB-lite"/>
    </source>
</evidence>
<evidence type="ECO:0000259" key="15">
    <source>
        <dbReference type="PROSITE" id="PS50893"/>
    </source>
</evidence>
<dbReference type="PROSITE" id="PS50928">
    <property type="entry name" value="ABC_TM1"/>
    <property type="match status" value="1"/>
</dbReference>
<evidence type="ECO:0000313" key="17">
    <source>
        <dbReference type="EMBL" id="WTT15006.1"/>
    </source>
</evidence>
<comment type="similarity">
    <text evidence="3">Belongs to the ABC transporter superfamily.</text>
</comment>
<proteinExistence type="inferred from homology"/>
<feature type="transmembrane region" description="Helical" evidence="13">
    <location>
        <begin position="112"/>
        <end position="134"/>
    </location>
</feature>
<keyword evidence="10" id="KW-1278">Translocase</keyword>
<dbReference type="InterPro" id="IPR050388">
    <property type="entry name" value="ABC_Ni/Peptide_Import"/>
</dbReference>
<dbReference type="SMART" id="SM00382">
    <property type="entry name" value="AAA"/>
    <property type="match status" value="1"/>
</dbReference>
<protein>
    <submittedName>
        <fullName evidence="17">Dipeptide/oligopeptide/nickel ABC transporter permease/ATP-binding protein</fullName>
    </submittedName>
</protein>
<gene>
    <name evidence="17" type="ORF">OHA22_05445</name>
</gene>
<dbReference type="InterPro" id="IPR000515">
    <property type="entry name" value="MetI-like"/>
</dbReference>
<feature type="region of interest" description="Disordered" evidence="14">
    <location>
        <begin position="276"/>
        <end position="300"/>
    </location>
</feature>
<keyword evidence="4 13" id="KW-0813">Transport</keyword>